<reference evidence="2" key="2">
    <citation type="submission" date="2012-06" db="EMBL/GenBank/DDBJ databases">
        <authorList>
            <person name="Yu Y."/>
            <person name="Currie J."/>
            <person name="Lomeli R."/>
            <person name="Angelova A."/>
            <person name="Collura K."/>
            <person name="Wissotski M."/>
            <person name="Campos D."/>
            <person name="Kudrna D."/>
            <person name="Golser W."/>
            <person name="Ashely E."/>
            <person name="Descour A."/>
            <person name="Fernandes J."/>
            <person name="Soderlund C."/>
            <person name="Walbot V."/>
        </authorList>
    </citation>
    <scope>NUCLEOTIDE SEQUENCE</scope>
    <source>
        <strain evidence="2">B73</strain>
    </source>
</reference>
<dbReference type="AlphaFoldDB" id="C0PAK0"/>
<dbReference type="HOGENOM" id="CLU_2349858_0_0_1"/>
<proteinExistence type="evidence at transcript level"/>
<feature type="compositionally biased region" description="Pro residues" evidence="1">
    <location>
        <begin position="70"/>
        <end position="82"/>
    </location>
</feature>
<reference evidence="2" key="1">
    <citation type="journal article" date="2009" name="PLoS Genet.">
        <title>Sequencing, mapping, and analysis of 27,455 maize full-length cDNAs.</title>
        <authorList>
            <person name="Soderlund C."/>
            <person name="Descour A."/>
            <person name="Kudrna D."/>
            <person name="Bomhoff M."/>
            <person name="Boyd L."/>
            <person name="Currie J."/>
            <person name="Angelova A."/>
            <person name="Collura K."/>
            <person name="Wissotski M."/>
            <person name="Ashley E."/>
            <person name="Morrow D."/>
            <person name="Fernandes J."/>
            <person name="Walbot V."/>
            <person name="Yu Y."/>
        </authorList>
    </citation>
    <scope>NUCLEOTIDE SEQUENCE</scope>
    <source>
        <strain evidence="2">B73</strain>
    </source>
</reference>
<protein>
    <submittedName>
        <fullName evidence="2">Uncharacterized protein</fullName>
    </submittedName>
</protein>
<name>C0PAK0_MAIZE</name>
<evidence type="ECO:0000256" key="1">
    <source>
        <dbReference type="SAM" id="MobiDB-lite"/>
    </source>
</evidence>
<feature type="region of interest" description="Disordered" evidence="1">
    <location>
        <begin position="64"/>
        <end position="97"/>
    </location>
</feature>
<accession>C0PAK0</accession>
<dbReference type="EMBL" id="BT065319">
    <property type="protein sequence ID" value="ACN31195.1"/>
    <property type="molecule type" value="mRNA"/>
</dbReference>
<sequence length="97" mass="10828">MSCVNCMGLTIRDEGVSLGRDCWRKEIYDDVVWIDECFFYAPPRRSSTQLMDVDGVEDLALQSRASRWTPPDPRFPGPPPLDPVAMGEGHLANNSTA</sequence>
<organism evidence="2">
    <name type="scientific">Zea mays</name>
    <name type="common">Maize</name>
    <dbReference type="NCBI Taxonomy" id="4577"/>
    <lineage>
        <taxon>Eukaryota</taxon>
        <taxon>Viridiplantae</taxon>
        <taxon>Streptophyta</taxon>
        <taxon>Embryophyta</taxon>
        <taxon>Tracheophyta</taxon>
        <taxon>Spermatophyta</taxon>
        <taxon>Magnoliopsida</taxon>
        <taxon>Liliopsida</taxon>
        <taxon>Poales</taxon>
        <taxon>Poaceae</taxon>
        <taxon>PACMAD clade</taxon>
        <taxon>Panicoideae</taxon>
        <taxon>Andropogonodae</taxon>
        <taxon>Andropogoneae</taxon>
        <taxon>Tripsacinae</taxon>
        <taxon>Zea</taxon>
    </lineage>
</organism>
<evidence type="ECO:0000313" key="2">
    <source>
        <dbReference type="EMBL" id="ACN31195.1"/>
    </source>
</evidence>